<proteinExistence type="predicted"/>
<gene>
    <name evidence="1" type="ORF">NCTC12860_00297</name>
</gene>
<dbReference type="EMBL" id="UFTD01000001">
    <property type="protein sequence ID" value="SSZ39103.1"/>
    <property type="molecule type" value="Genomic_DNA"/>
</dbReference>
<reference evidence="1 2" key="1">
    <citation type="submission" date="2018-06" db="EMBL/GenBank/DDBJ databases">
        <authorList>
            <consortium name="Pathogen Informatics"/>
            <person name="Doyle S."/>
        </authorList>
    </citation>
    <scope>NUCLEOTIDE SEQUENCE [LARGE SCALE GENOMIC DNA]</scope>
    <source>
        <strain evidence="1 2">NCTC12860</strain>
    </source>
</reference>
<name>A0A336NC50_BARGR</name>
<organism evidence="1 2">
    <name type="scientific">Bartonella grahamii</name>
    <dbReference type="NCBI Taxonomy" id="33045"/>
    <lineage>
        <taxon>Bacteria</taxon>
        <taxon>Pseudomonadati</taxon>
        <taxon>Pseudomonadota</taxon>
        <taxon>Alphaproteobacteria</taxon>
        <taxon>Hyphomicrobiales</taxon>
        <taxon>Bartonellaceae</taxon>
        <taxon>Bartonella</taxon>
    </lineage>
</organism>
<accession>A0A336NC50</accession>
<evidence type="ECO:0000313" key="1">
    <source>
        <dbReference type="EMBL" id="SSZ39103.1"/>
    </source>
</evidence>
<dbReference type="Proteomes" id="UP000253846">
    <property type="component" value="Unassembled WGS sequence"/>
</dbReference>
<dbReference type="RefSeq" id="WP_026500339.1">
    <property type="nucleotide sequence ID" value="NZ_CACVBG010000005.1"/>
</dbReference>
<evidence type="ECO:0000313" key="2">
    <source>
        <dbReference type="Proteomes" id="UP000253846"/>
    </source>
</evidence>
<protein>
    <submittedName>
        <fullName evidence="1">Uncharacterized protein</fullName>
    </submittedName>
</protein>
<dbReference type="AlphaFoldDB" id="A0A336NC50"/>
<sequence>MKVVKANERDGKDGNRFLSLGFYVSFKINDGFFNITQTDVNIFTLIGHIKAGTVYMVLICSSLYLKHIAMLGAGVDLQVIANVKAW</sequence>